<comment type="caution">
    <text evidence="1">The sequence shown here is derived from an EMBL/GenBank/DDBJ whole genome shotgun (WGS) entry which is preliminary data.</text>
</comment>
<keyword evidence="2" id="KW-1185">Reference proteome</keyword>
<gene>
    <name evidence="1" type="ORF">JDW22_02485</name>
</gene>
<name>A0ABS1BQD5_9NEIS</name>
<organism evidence="1 2">
    <name type="scientific">Kingella bonacorsii</name>
    <dbReference type="NCBI Taxonomy" id="2796361"/>
    <lineage>
        <taxon>Bacteria</taxon>
        <taxon>Pseudomonadati</taxon>
        <taxon>Pseudomonadota</taxon>
        <taxon>Betaproteobacteria</taxon>
        <taxon>Neisseriales</taxon>
        <taxon>Neisseriaceae</taxon>
        <taxon>Kingella</taxon>
    </lineage>
</organism>
<sequence>MIVLPIDTCEMFWRAFAGEALPAELEQWIYAHDAELEALLPDDVYLDLIALDFADKWALHEIEKLVGAYVQRDSQAYQRFEDGKPARETLRYLRRLAAQPDDTLAFENLLDYTQHFPFLYDLTNELQDWFADGYRTPLPPQKQAQIRALAQGLLDDIAAGRIVFAFTTQGVLFCLDKRQPENGQNGFSGCLKRLFRRLKR</sequence>
<reference evidence="1 2" key="1">
    <citation type="journal article" date="2021" name="Pathogens">
        <title>Isolation and Characterization of Kingella bonacorsii sp. nov., A Novel Kingella Species Detected in a Stable Periodontitis Subject.</title>
        <authorList>
            <person name="Antezack A."/>
            <person name="Boxberger M."/>
            <person name="Rolland C."/>
            <person name="Monnet-Corti V."/>
            <person name="La Scola B."/>
        </authorList>
    </citation>
    <scope>NUCLEOTIDE SEQUENCE [LARGE SCALE GENOMIC DNA]</scope>
    <source>
        <strain evidence="1 2">Marseille-Q4569</strain>
    </source>
</reference>
<dbReference type="Proteomes" id="UP000614058">
    <property type="component" value="Unassembled WGS sequence"/>
</dbReference>
<accession>A0ABS1BQD5</accession>
<protein>
    <submittedName>
        <fullName evidence="1">Uncharacterized protein</fullName>
    </submittedName>
</protein>
<dbReference type="EMBL" id="JAEHNZ010000001">
    <property type="protein sequence ID" value="MBK0395483.1"/>
    <property type="molecule type" value="Genomic_DNA"/>
</dbReference>
<evidence type="ECO:0000313" key="2">
    <source>
        <dbReference type="Proteomes" id="UP000614058"/>
    </source>
</evidence>
<evidence type="ECO:0000313" key="1">
    <source>
        <dbReference type="EMBL" id="MBK0395483.1"/>
    </source>
</evidence>
<proteinExistence type="predicted"/>
<dbReference type="RefSeq" id="WP_200521559.1">
    <property type="nucleotide sequence ID" value="NZ_JAEHNZ010000001.1"/>
</dbReference>